<dbReference type="EC" id="2.7.7.62" evidence="9"/>
<comment type="catalytic activity">
    <reaction evidence="2">
        <text>adenosylcob(III)inamide phosphate + GTP + H(+) = adenosylcob(III)inamide-GDP + diphosphate</text>
        <dbReference type="Rhea" id="RHEA:22712"/>
        <dbReference type="ChEBI" id="CHEBI:15378"/>
        <dbReference type="ChEBI" id="CHEBI:33019"/>
        <dbReference type="ChEBI" id="CHEBI:37565"/>
        <dbReference type="ChEBI" id="CHEBI:58502"/>
        <dbReference type="ChEBI" id="CHEBI:60487"/>
        <dbReference type="EC" id="2.7.7.62"/>
    </reaction>
</comment>
<dbReference type="NCBIfam" id="NF004469">
    <property type="entry name" value="PRK05800.1"/>
    <property type="match status" value="1"/>
</dbReference>
<dbReference type="Proteomes" id="UP001232992">
    <property type="component" value="Unassembled WGS sequence"/>
</dbReference>
<evidence type="ECO:0000256" key="2">
    <source>
        <dbReference type="ARBA" id="ARBA00000711"/>
    </source>
</evidence>
<evidence type="ECO:0000256" key="6">
    <source>
        <dbReference type="ARBA" id="ARBA00005159"/>
    </source>
</evidence>
<evidence type="ECO:0000256" key="3">
    <source>
        <dbReference type="ARBA" id="ARBA00001522"/>
    </source>
</evidence>
<name>A0ABT7BX70_9CYAN</name>
<evidence type="ECO:0000256" key="1">
    <source>
        <dbReference type="ARBA" id="ARBA00000312"/>
    </source>
</evidence>
<comment type="pathway">
    <text evidence="5">Cofactor biosynthesis; adenosylcobalamin biosynthesis; adenosylcobalamin from cob(II)yrinate a,c-diamide: step 6/7.</text>
</comment>
<dbReference type="InterPro" id="IPR003203">
    <property type="entry name" value="CobU/CobP"/>
</dbReference>
<evidence type="ECO:0000256" key="7">
    <source>
        <dbReference type="ARBA" id="ARBA00007490"/>
    </source>
</evidence>
<dbReference type="GO" id="GO:0043752">
    <property type="term" value="F:adenosylcobinamide kinase activity"/>
    <property type="evidence" value="ECO:0007669"/>
    <property type="project" value="UniProtKB-EC"/>
</dbReference>
<evidence type="ECO:0000313" key="19">
    <source>
        <dbReference type="Proteomes" id="UP001232992"/>
    </source>
</evidence>
<dbReference type="PIRSF" id="PIRSF006135">
    <property type="entry name" value="CobU"/>
    <property type="match status" value="1"/>
</dbReference>
<keyword evidence="12" id="KW-0547">Nucleotide-binding</keyword>
<keyword evidence="15" id="KW-0342">GTP-binding</keyword>
<organism evidence="18 19">
    <name type="scientific">Roseofilum casamattae BLCC-M143</name>
    <dbReference type="NCBI Taxonomy" id="3022442"/>
    <lineage>
        <taxon>Bacteria</taxon>
        <taxon>Bacillati</taxon>
        <taxon>Cyanobacteriota</taxon>
        <taxon>Cyanophyceae</taxon>
        <taxon>Desertifilales</taxon>
        <taxon>Desertifilaceae</taxon>
        <taxon>Roseofilum</taxon>
        <taxon>Roseofilum casamattae</taxon>
    </lineage>
</organism>
<dbReference type="SUPFAM" id="SSF52540">
    <property type="entry name" value="P-loop containing nucleoside triphosphate hydrolases"/>
    <property type="match status" value="1"/>
</dbReference>
<evidence type="ECO:0000256" key="8">
    <source>
        <dbReference type="ARBA" id="ARBA00012016"/>
    </source>
</evidence>
<proteinExistence type="inferred from homology"/>
<evidence type="ECO:0000256" key="4">
    <source>
        <dbReference type="ARBA" id="ARBA00003889"/>
    </source>
</evidence>
<dbReference type="RefSeq" id="WP_283758440.1">
    <property type="nucleotide sequence ID" value="NZ_JAQOSQ010000010.1"/>
</dbReference>
<dbReference type="PANTHER" id="PTHR34848">
    <property type="match status" value="1"/>
</dbReference>
<dbReference type="Gene3D" id="3.40.50.300">
    <property type="entry name" value="P-loop containing nucleotide triphosphate hydrolases"/>
    <property type="match status" value="1"/>
</dbReference>
<sequence length="185" mass="20789">MASNKILVTGPARSGKSEWAEHLARNAETRDKSIIYVATATVDPDDQEWQERIERHQQRRPPHWQTRAIPIAISETLQNAREQECLLLDSLGTWLANLLDRDDEEWQELADGFLFHLQQTPADVILVAEETGWGVVPAYPLGRKFRDRLGTLIRRSAAIADTTYLVAGGHVLNLTDLGMPLASNV</sequence>
<gene>
    <name evidence="18" type="primary">cobU</name>
    <name evidence="18" type="ORF">PMH09_11380</name>
</gene>
<evidence type="ECO:0000256" key="14">
    <source>
        <dbReference type="ARBA" id="ARBA00022840"/>
    </source>
</evidence>
<evidence type="ECO:0000256" key="9">
    <source>
        <dbReference type="ARBA" id="ARBA00012523"/>
    </source>
</evidence>
<dbReference type="PANTHER" id="PTHR34848:SF1">
    <property type="entry name" value="BIFUNCTIONAL ADENOSYLCOBALAMIN BIOSYNTHESIS PROTEIN COBU"/>
    <property type="match status" value="1"/>
</dbReference>
<evidence type="ECO:0000256" key="11">
    <source>
        <dbReference type="ARBA" id="ARBA00022679"/>
    </source>
</evidence>
<evidence type="ECO:0000256" key="10">
    <source>
        <dbReference type="ARBA" id="ARBA00022573"/>
    </source>
</evidence>
<comment type="catalytic activity">
    <reaction evidence="1">
        <text>adenosylcob(III)inamide + ATP = adenosylcob(III)inamide phosphate + ADP + H(+)</text>
        <dbReference type="Rhea" id="RHEA:15769"/>
        <dbReference type="ChEBI" id="CHEBI:2480"/>
        <dbReference type="ChEBI" id="CHEBI:15378"/>
        <dbReference type="ChEBI" id="CHEBI:30616"/>
        <dbReference type="ChEBI" id="CHEBI:58502"/>
        <dbReference type="ChEBI" id="CHEBI:456216"/>
        <dbReference type="EC" id="2.7.1.156"/>
    </reaction>
</comment>
<evidence type="ECO:0000256" key="16">
    <source>
        <dbReference type="ARBA" id="ARBA00029570"/>
    </source>
</evidence>
<evidence type="ECO:0000256" key="12">
    <source>
        <dbReference type="ARBA" id="ARBA00022741"/>
    </source>
</evidence>
<dbReference type="GO" id="GO:0008820">
    <property type="term" value="F:cobinamide phosphate guanylyltransferase activity"/>
    <property type="evidence" value="ECO:0007669"/>
    <property type="project" value="UniProtKB-EC"/>
</dbReference>
<dbReference type="EMBL" id="JAQOSQ010000010">
    <property type="protein sequence ID" value="MDJ1183789.1"/>
    <property type="molecule type" value="Genomic_DNA"/>
</dbReference>
<keyword evidence="10" id="KW-0169">Cobalamin biosynthesis</keyword>
<evidence type="ECO:0000313" key="18">
    <source>
        <dbReference type="EMBL" id="MDJ1183789.1"/>
    </source>
</evidence>
<dbReference type="InterPro" id="IPR027417">
    <property type="entry name" value="P-loop_NTPase"/>
</dbReference>
<protein>
    <recommendedName>
        <fullName evidence="16">Adenosylcobinamide kinase</fullName>
        <ecNumber evidence="8">2.7.1.156</ecNumber>
        <ecNumber evidence="9">2.7.7.62</ecNumber>
    </recommendedName>
    <alternativeName>
        <fullName evidence="17">Adenosylcobinamide-phosphate guanylyltransferase</fullName>
    </alternativeName>
</protein>
<evidence type="ECO:0000256" key="17">
    <source>
        <dbReference type="ARBA" id="ARBA00030571"/>
    </source>
</evidence>
<dbReference type="CDD" id="cd00544">
    <property type="entry name" value="CobU"/>
    <property type="match status" value="1"/>
</dbReference>
<comment type="similarity">
    <text evidence="7">Belongs to the CobU/CobP family.</text>
</comment>
<accession>A0ABT7BX70</accession>
<comment type="function">
    <text evidence="4">Catalyzes ATP-dependent phosphorylation of adenosylcobinamide and addition of GMP to adenosylcobinamide phosphate.</text>
</comment>
<evidence type="ECO:0000256" key="5">
    <source>
        <dbReference type="ARBA" id="ARBA00004692"/>
    </source>
</evidence>
<keyword evidence="13 18" id="KW-0418">Kinase</keyword>
<comment type="caution">
    <text evidence="18">The sequence shown here is derived from an EMBL/GenBank/DDBJ whole genome shotgun (WGS) entry which is preliminary data.</text>
</comment>
<keyword evidence="18" id="KW-0548">Nucleotidyltransferase</keyword>
<comment type="pathway">
    <text evidence="6">Cofactor biosynthesis; adenosylcobalamin biosynthesis; adenosylcobalamin from cob(II)yrinate a,c-diamide: step 5/7.</text>
</comment>
<reference evidence="18 19" key="1">
    <citation type="submission" date="2023-01" db="EMBL/GenBank/DDBJ databases">
        <title>Novel diversity within Roseofilum (Cyanobacteria; Desertifilaceae) from marine benthic mats with descriptions of four novel species.</title>
        <authorList>
            <person name="Wang Y."/>
            <person name="Berthold D.E."/>
            <person name="Hu J."/>
            <person name="Lefler F.W."/>
            <person name="Laughinghouse H.D. IV."/>
        </authorList>
    </citation>
    <scope>NUCLEOTIDE SEQUENCE [LARGE SCALE GENOMIC DNA]</scope>
    <source>
        <strain evidence="18 19">BLCC-M143</strain>
    </source>
</reference>
<evidence type="ECO:0000256" key="13">
    <source>
        <dbReference type="ARBA" id="ARBA00022777"/>
    </source>
</evidence>
<dbReference type="Pfam" id="PF02283">
    <property type="entry name" value="CobU"/>
    <property type="match status" value="1"/>
</dbReference>
<comment type="catalytic activity">
    <reaction evidence="3">
        <text>adenosylcob(III)inamide + GTP = adenosylcob(III)inamide phosphate + GDP + H(+)</text>
        <dbReference type="Rhea" id="RHEA:15765"/>
        <dbReference type="ChEBI" id="CHEBI:2480"/>
        <dbReference type="ChEBI" id="CHEBI:15378"/>
        <dbReference type="ChEBI" id="CHEBI:37565"/>
        <dbReference type="ChEBI" id="CHEBI:58189"/>
        <dbReference type="ChEBI" id="CHEBI:58502"/>
        <dbReference type="EC" id="2.7.1.156"/>
    </reaction>
</comment>
<keyword evidence="11 18" id="KW-0808">Transferase</keyword>
<evidence type="ECO:0000256" key="15">
    <source>
        <dbReference type="ARBA" id="ARBA00023134"/>
    </source>
</evidence>
<keyword evidence="19" id="KW-1185">Reference proteome</keyword>
<dbReference type="EC" id="2.7.1.156" evidence="8"/>
<keyword evidence="14" id="KW-0067">ATP-binding</keyword>